<evidence type="ECO:0000256" key="1">
    <source>
        <dbReference type="ARBA" id="ARBA00023015"/>
    </source>
</evidence>
<dbReference type="CDD" id="cd06170">
    <property type="entry name" value="LuxR_C_like"/>
    <property type="match status" value="2"/>
</dbReference>
<feature type="domain" description="HTH luxR-type" evidence="4">
    <location>
        <begin position="1"/>
        <end position="65"/>
    </location>
</feature>
<proteinExistence type="predicted"/>
<organism evidence="5 6">
    <name type="scientific">Burkholderia lata (strain ATCC 17760 / DSM 23089 / LMG 22485 / NCIMB 9086 / R18194 / 383)</name>
    <dbReference type="NCBI Taxonomy" id="482957"/>
    <lineage>
        <taxon>Bacteria</taxon>
        <taxon>Pseudomonadati</taxon>
        <taxon>Pseudomonadota</taxon>
        <taxon>Betaproteobacteria</taxon>
        <taxon>Burkholderiales</taxon>
        <taxon>Burkholderiaceae</taxon>
        <taxon>Burkholderia</taxon>
        <taxon>Burkholderia cepacia complex</taxon>
    </lineage>
</organism>
<evidence type="ECO:0000313" key="6">
    <source>
        <dbReference type="Proteomes" id="UP000494170"/>
    </source>
</evidence>
<dbReference type="Pfam" id="PF00196">
    <property type="entry name" value="GerE"/>
    <property type="match status" value="2"/>
</dbReference>
<keyword evidence="2" id="KW-0238">DNA-binding</keyword>
<dbReference type="PROSITE" id="PS00622">
    <property type="entry name" value="HTH_LUXR_1"/>
    <property type="match status" value="1"/>
</dbReference>
<evidence type="ECO:0000256" key="2">
    <source>
        <dbReference type="ARBA" id="ARBA00023125"/>
    </source>
</evidence>
<evidence type="ECO:0000313" key="5">
    <source>
        <dbReference type="EMBL" id="VWC25088.1"/>
    </source>
</evidence>
<keyword evidence="1" id="KW-0805">Transcription regulation</keyword>
<keyword evidence="3" id="KW-0804">Transcription</keyword>
<feature type="domain" description="HTH luxR-type" evidence="4">
    <location>
        <begin position="72"/>
        <end position="137"/>
    </location>
</feature>
<dbReference type="Gene3D" id="1.10.10.10">
    <property type="entry name" value="Winged helix-like DNA-binding domain superfamily/Winged helix DNA-binding domain"/>
    <property type="match status" value="2"/>
</dbReference>
<evidence type="ECO:0000259" key="4">
    <source>
        <dbReference type="PROSITE" id="PS50043"/>
    </source>
</evidence>
<reference evidence="5 6" key="1">
    <citation type="submission" date="2019-09" db="EMBL/GenBank/DDBJ databases">
        <authorList>
            <person name="Depoorter E."/>
        </authorList>
    </citation>
    <scope>NUCLEOTIDE SEQUENCE [LARGE SCALE GENOMIC DNA]</scope>
    <source>
        <strain evidence="5">LMG 6863</strain>
    </source>
</reference>
<name>A0A6P2QP08_BURL3</name>
<dbReference type="SUPFAM" id="SSF46894">
    <property type="entry name" value="C-terminal effector domain of the bipartite response regulators"/>
    <property type="match status" value="2"/>
</dbReference>
<gene>
    <name evidence="5" type="ORF">BLA6863_06081</name>
</gene>
<dbReference type="GO" id="GO:0003677">
    <property type="term" value="F:DNA binding"/>
    <property type="evidence" value="ECO:0007669"/>
    <property type="project" value="UniProtKB-KW"/>
</dbReference>
<dbReference type="EMBL" id="CABVPY010000056">
    <property type="protein sequence ID" value="VWC25088.1"/>
    <property type="molecule type" value="Genomic_DNA"/>
</dbReference>
<dbReference type="PANTHER" id="PTHR44688">
    <property type="entry name" value="DNA-BINDING TRANSCRIPTIONAL ACTIVATOR DEVR_DOSR"/>
    <property type="match status" value="1"/>
</dbReference>
<dbReference type="Proteomes" id="UP000494170">
    <property type="component" value="Unassembled WGS sequence"/>
</dbReference>
<dbReference type="RefSeq" id="WP_174940698.1">
    <property type="nucleotide sequence ID" value="NZ_CABVPY010000056.1"/>
</dbReference>
<dbReference type="InterPro" id="IPR036388">
    <property type="entry name" value="WH-like_DNA-bd_sf"/>
</dbReference>
<dbReference type="AlphaFoldDB" id="A0A6P2QP08"/>
<dbReference type="InterPro" id="IPR000792">
    <property type="entry name" value="Tscrpt_reg_LuxR_C"/>
</dbReference>
<sequence>MDSDPALTPREKEVLDLLCRGFSNKAIAAHLDIGLDTARRHASRVKQKTGVQSVIALPGRALPDDLVWPDQIDLGGIRLSPAESRVLRLLCQGHGSKQIARLLQISPRTVDKHREHLLDKCRCESTRQLVALIAGQYAKCGMANSSAES</sequence>
<protein>
    <submittedName>
        <fullName evidence="5">Response regulator receiver protein</fullName>
    </submittedName>
</protein>
<dbReference type="GO" id="GO:0006355">
    <property type="term" value="P:regulation of DNA-templated transcription"/>
    <property type="evidence" value="ECO:0007669"/>
    <property type="project" value="InterPro"/>
</dbReference>
<dbReference type="PANTHER" id="PTHR44688:SF16">
    <property type="entry name" value="DNA-BINDING TRANSCRIPTIONAL ACTIVATOR DEVR_DOSR"/>
    <property type="match status" value="1"/>
</dbReference>
<dbReference type="SMART" id="SM00421">
    <property type="entry name" value="HTH_LUXR"/>
    <property type="match status" value="2"/>
</dbReference>
<dbReference type="PRINTS" id="PR00038">
    <property type="entry name" value="HTHLUXR"/>
</dbReference>
<evidence type="ECO:0000256" key="3">
    <source>
        <dbReference type="ARBA" id="ARBA00023163"/>
    </source>
</evidence>
<dbReference type="PROSITE" id="PS50043">
    <property type="entry name" value="HTH_LUXR_2"/>
    <property type="match status" value="2"/>
</dbReference>
<dbReference type="InterPro" id="IPR016032">
    <property type="entry name" value="Sig_transdc_resp-reg_C-effctor"/>
</dbReference>
<accession>A0A6P2QP08</accession>